<feature type="compositionally biased region" description="Low complexity" evidence="1">
    <location>
        <begin position="42"/>
        <end position="75"/>
    </location>
</feature>
<dbReference type="EMBL" id="CP025334">
    <property type="protein sequence ID" value="AZT99236.1"/>
    <property type="molecule type" value="Genomic_DNA"/>
</dbReference>
<evidence type="ECO:0000313" key="3">
    <source>
        <dbReference type="EMBL" id="AZT95490.1"/>
    </source>
</evidence>
<evidence type="ECO:0000313" key="8">
    <source>
        <dbReference type="Proteomes" id="UP000297736"/>
    </source>
</evidence>
<evidence type="ECO:0000313" key="5">
    <source>
        <dbReference type="EMBL" id="TGD40923.1"/>
    </source>
</evidence>
<evidence type="ECO:0000256" key="1">
    <source>
        <dbReference type="SAM" id="MobiDB-lite"/>
    </source>
</evidence>
<name>A0A368M5R8_BREAU</name>
<evidence type="ECO:0000313" key="6">
    <source>
        <dbReference type="Proteomes" id="UP000282731"/>
    </source>
</evidence>
<dbReference type="EMBL" id="RHFF01000001">
    <property type="protein sequence ID" value="TGD40923.1"/>
    <property type="molecule type" value="Genomic_DNA"/>
</dbReference>
<gene>
    <name evidence="3" type="ORF">CXR23_16550</name>
    <name evidence="4" type="ORF">CXR27_16135</name>
    <name evidence="5" type="ORF">EB834_01465</name>
</gene>
<evidence type="ECO:0000313" key="7">
    <source>
        <dbReference type="Proteomes" id="UP000283000"/>
    </source>
</evidence>
<feature type="compositionally biased region" description="Basic and acidic residues" evidence="1">
    <location>
        <begin position="27"/>
        <end position="37"/>
    </location>
</feature>
<reference evidence="6 7" key="3">
    <citation type="submission" date="2019-01" db="EMBL/GenBank/DDBJ databases">
        <title>Comparative genomic analysis of Brevibacterium aurantiacum sheds light on its evolution and its adaptation to smear-ripened cheeses.</title>
        <authorList>
            <person name="Moineau S."/>
        </authorList>
    </citation>
    <scope>NUCLEOTIDE SEQUENCE [LARGE SCALE GENOMIC DNA]</scope>
    <source>
        <strain evidence="3 7">SMQ-1417</strain>
        <strain evidence="4 6">SMQ-1420</strain>
    </source>
</reference>
<evidence type="ECO:0000259" key="2">
    <source>
        <dbReference type="SMART" id="SM00894"/>
    </source>
</evidence>
<dbReference type="Proteomes" id="UP000297736">
    <property type="component" value="Unassembled WGS sequence"/>
</dbReference>
<dbReference type="Proteomes" id="UP000282731">
    <property type="component" value="Chromosome"/>
</dbReference>
<protein>
    <recommendedName>
        <fullName evidence="2">Excalibur calcium-binding domain-containing protein</fullName>
    </recommendedName>
</protein>
<proteinExistence type="predicted"/>
<feature type="region of interest" description="Disordered" evidence="1">
    <location>
        <begin position="88"/>
        <end position="113"/>
    </location>
</feature>
<dbReference type="EMBL" id="CP025330">
    <property type="protein sequence ID" value="AZT95490.1"/>
    <property type="molecule type" value="Genomic_DNA"/>
</dbReference>
<feature type="domain" description="Excalibur calcium-binding" evidence="2">
    <location>
        <begin position="77"/>
        <end position="113"/>
    </location>
</feature>
<feature type="region of interest" description="Disordered" evidence="1">
    <location>
        <begin position="1"/>
        <end position="76"/>
    </location>
</feature>
<dbReference type="InterPro" id="IPR008613">
    <property type="entry name" value="Excalibur_Ca-bd_domain"/>
</dbReference>
<dbReference type="Proteomes" id="UP000283000">
    <property type="component" value="Chromosome"/>
</dbReference>
<dbReference type="Pfam" id="PF05901">
    <property type="entry name" value="Excalibur"/>
    <property type="match status" value="1"/>
</dbReference>
<sequence>MKRILGACDDQPAFTKNVAWPDPGEGDNAKTAEDTSMKKKSSSGSESSSGSKSGSGSTSDSGQKSTSSGSGSSGSVYYKNCTAVRDAGAAPVRRGDPGYASHLDRDGDGIGCE</sequence>
<dbReference type="AlphaFoldDB" id="A0A368M5R8"/>
<organism evidence="5 8">
    <name type="scientific">Brevibacterium aurantiacum</name>
    <dbReference type="NCBI Taxonomy" id="273384"/>
    <lineage>
        <taxon>Bacteria</taxon>
        <taxon>Bacillati</taxon>
        <taxon>Actinomycetota</taxon>
        <taxon>Actinomycetes</taxon>
        <taxon>Micrococcales</taxon>
        <taxon>Brevibacteriaceae</taxon>
        <taxon>Brevibacterium</taxon>
    </lineage>
</organism>
<dbReference type="SMART" id="SM00894">
    <property type="entry name" value="Excalibur"/>
    <property type="match status" value="1"/>
</dbReference>
<reference evidence="6 7" key="1">
    <citation type="submission" date="2017-12" db="EMBL/GenBank/DDBJ databases">
        <authorList>
            <person name="Levesque S."/>
        </authorList>
    </citation>
    <scope>NUCLEOTIDE SEQUENCE [LARGE SCALE GENOMIC DNA]</scope>
    <source>
        <strain evidence="3 7">SMQ-1417</strain>
        <strain evidence="4 6">SMQ-1420</strain>
    </source>
</reference>
<reference evidence="5 8" key="2">
    <citation type="submission" date="2018-10" db="EMBL/GenBank/DDBJ databases">
        <title>Brevibacterium genomes from Austrain hard cheese rinds.</title>
        <authorList>
            <person name="Anast J.M."/>
            <person name="Dzieciol M."/>
            <person name="Schultz D.L."/>
            <person name="Mann E."/>
            <person name="Wagner M."/>
            <person name="Schmitz-Esser S."/>
        </authorList>
    </citation>
    <scope>NUCLEOTIDE SEQUENCE [LARGE SCALE GENOMIC DNA]</scope>
    <source>
        <strain evidence="5 8">L261</strain>
    </source>
</reference>
<feature type="compositionally biased region" description="Basic and acidic residues" evidence="1">
    <location>
        <begin position="102"/>
        <end position="113"/>
    </location>
</feature>
<evidence type="ECO:0000313" key="4">
    <source>
        <dbReference type="EMBL" id="AZT99236.1"/>
    </source>
</evidence>
<dbReference type="OrthoDB" id="5196645at2"/>
<accession>A0A368M5R8</accession>